<dbReference type="RefSeq" id="WP_018584410.1">
    <property type="nucleotide sequence ID" value="NZ_BOQM01000002.1"/>
</dbReference>
<comment type="catalytic activity">
    <reaction evidence="8">
        <text>beta-D-glucose 1-phosphate = beta-D-glucose 6-phosphate</text>
        <dbReference type="Rhea" id="RHEA:20113"/>
        <dbReference type="ChEBI" id="CHEBI:57684"/>
        <dbReference type="ChEBI" id="CHEBI:58247"/>
        <dbReference type="EC" id="5.4.2.6"/>
    </reaction>
</comment>
<gene>
    <name evidence="12" type="ORF">FB564_0744</name>
    <name evidence="11" type="ORF">Sar04_03360</name>
</gene>
<dbReference type="NCBIfam" id="TIGR02009">
    <property type="entry name" value="PGMB-YQAB-SF"/>
    <property type="match status" value="1"/>
</dbReference>
<dbReference type="InterPro" id="IPR051600">
    <property type="entry name" value="Beta-PGM-like"/>
</dbReference>
<protein>
    <recommendedName>
        <fullName evidence="10">Beta-phosphoglucomutase</fullName>
        <ecNumber evidence="9">5.4.2.6</ecNumber>
    </recommendedName>
</protein>
<keyword evidence="14" id="KW-1185">Reference proteome</keyword>
<dbReference type="NCBIfam" id="TIGR01509">
    <property type="entry name" value="HAD-SF-IA-v3"/>
    <property type="match status" value="1"/>
</dbReference>
<evidence type="ECO:0000256" key="1">
    <source>
        <dbReference type="ARBA" id="ARBA00001946"/>
    </source>
</evidence>
<evidence type="ECO:0000256" key="6">
    <source>
        <dbReference type="ARBA" id="ARBA00023235"/>
    </source>
</evidence>
<dbReference type="GO" id="GO:0046872">
    <property type="term" value="F:metal ion binding"/>
    <property type="evidence" value="ECO:0007669"/>
    <property type="project" value="UniProtKB-KW"/>
</dbReference>
<dbReference type="Proteomes" id="UP000315983">
    <property type="component" value="Unassembled WGS sequence"/>
</dbReference>
<dbReference type="Gene3D" id="3.40.50.1000">
    <property type="entry name" value="HAD superfamily/HAD-like"/>
    <property type="match status" value="1"/>
</dbReference>
<evidence type="ECO:0000313" key="11">
    <source>
        <dbReference type="EMBL" id="GIM81677.1"/>
    </source>
</evidence>
<keyword evidence="12" id="KW-0378">Hydrolase</keyword>
<dbReference type="SUPFAM" id="SSF56784">
    <property type="entry name" value="HAD-like"/>
    <property type="match status" value="1"/>
</dbReference>
<comment type="caution">
    <text evidence="12">The sequence shown here is derived from an EMBL/GenBank/DDBJ whole genome shotgun (WGS) entry which is preliminary data.</text>
</comment>
<dbReference type="EMBL" id="BOQM01000002">
    <property type="protein sequence ID" value="GIM81677.1"/>
    <property type="molecule type" value="Genomic_DNA"/>
</dbReference>
<evidence type="ECO:0000313" key="13">
    <source>
        <dbReference type="Proteomes" id="UP000315983"/>
    </source>
</evidence>
<proteinExistence type="inferred from homology"/>
<evidence type="ECO:0000256" key="3">
    <source>
        <dbReference type="ARBA" id="ARBA00022553"/>
    </source>
</evidence>
<reference evidence="12 13" key="1">
    <citation type="submission" date="2019-06" db="EMBL/GenBank/DDBJ databases">
        <title>Sequencing the genomes of 1000 actinobacteria strains.</title>
        <authorList>
            <person name="Klenk H.-P."/>
        </authorList>
    </citation>
    <scope>NUCLEOTIDE SEQUENCE [LARGE SCALE GENOMIC DNA]</scope>
    <source>
        <strain evidence="12 13">DSM 44819</strain>
    </source>
</reference>
<evidence type="ECO:0000256" key="8">
    <source>
        <dbReference type="ARBA" id="ARBA00044926"/>
    </source>
</evidence>
<dbReference type="InterPro" id="IPR023214">
    <property type="entry name" value="HAD_sf"/>
</dbReference>
<organism evidence="12 13">
    <name type="scientific">Salinispora arenicola</name>
    <dbReference type="NCBI Taxonomy" id="168697"/>
    <lineage>
        <taxon>Bacteria</taxon>
        <taxon>Bacillati</taxon>
        <taxon>Actinomycetota</taxon>
        <taxon>Actinomycetes</taxon>
        <taxon>Micromonosporales</taxon>
        <taxon>Micromonosporaceae</taxon>
        <taxon>Salinispora</taxon>
    </lineage>
</organism>
<comment type="cofactor">
    <cofactor evidence="1">
        <name>Mg(2+)</name>
        <dbReference type="ChEBI" id="CHEBI:18420"/>
    </cofactor>
</comment>
<evidence type="ECO:0000256" key="10">
    <source>
        <dbReference type="ARBA" id="ARBA00044991"/>
    </source>
</evidence>
<dbReference type="GO" id="GO:0008801">
    <property type="term" value="F:beta-phosphoglucomutase activity"/>
    <property type="evidence" value="ECO:0007669"/>
    <property type="project" value="UniProtKB-EC"/>
</dbReference>
<dbReference type="SFLD" id="SFLDG01129">
    <property type="entry name" value="C1.5:_HAD__Beta-PGM__Phosphata"/>
    <property type="match status" value="1"/>
</dbReference>
<evidence type="ECO:0000256" key="5">
    <source>
        <dbReference type="ARBA" id="ARBA00022842"/>
    </source>
</evidence>
<dbReference type="Pfam" id="PF00702">
    <property type="entry name" value="Hydrolase"/>
    <property type="match status" value="1"/>
</dbReference>
<dbReference type="InterPro" id="IPR010976">
    <property type="entry name" value="B-phosphoglucomutase_hydrolase"/>
</dbReference>
<dbReference type="Proteomes" id="UP000677457">
    <property type="component" value="Unassembled WGS sequence"/>
</dbReference>
<dbReference type="PANTHER" id="PTHR46193">
    <property type="entry name" value="6-PHOSPHOGLUCONATE PHOSPHATASE"/>
    <property type="match status" value="1"/>
</dbReference>
<sequence length="251" mass="27003">MLGLPEHVTACLFDLDGVLTQTARVHNAAWTTTFDDFLRRRAADTDEPFQPFDPDEDYRRYVDGRPRYDGVRTFLASRDIVLPEGTPDDPPEADTVHGIGNCKNIRLLQELRTHGVDVYPGSMRYLKAATAAGLRRAVVTASANGREVVAAAGLEELLEVRVDGLVARSEKLRGKPEPDTFLAGAERLGVAPGNAAVFEDALAGVAAGRAGKFGYVVGVDRVGQAKALSAQGADHVVRDLAELLENREPGA</sequence>
<comment type="similarity">
    <text evidence="2">Belongs to the HAD-like hydrolase superfamily. CbbY/CbbZ/Gph/YieH family.</text>
</comment>
<keyword evidence="6" id="KW-0413">Isomerase</keyword>
<dbReference type="GO" id="GO:0016787">
    <property type="term" value="F:hydrolase activity"/>
    <property type="evidence" value="ECO:0007669"/>
    <property type="project" value="UniProtKB-KW"/>
</dbReference>
<evidence type="ECO:0000256" key="7">
    <source>
        <dbReference type="ARBA" id="ARBA00023277"/>
    </source>
</evidence>
<dbReference type="AlphaFoldDB" id="A0A542XIS8"/>
<dbReference type="InterPro" id="IPR023198">
    <property type="entry name" value="PGP-like_dom2"/>
</dbReference>
<reference evidence="11 14" key="2">
    <citation type="submission" date="2021-03" db="EMBL/GenBank/DDBJ databases">
        <title>Whole genome shotgun sequence of Salinispora arenicola NBRC 105043.</title>
        <authorList>
            <person name="Komaki H."/>
            <person name="Tamura T."/>
        </authorList>
    </citation>
    <scope>NUCLEOTIDE SEQUENCE [LARGE SCALE GENOMIC DNA]</scope>
    <source>
        <strain evidence="11 14">NBRC 105043</strain>
    </source>
</reference>
<evidence type="ECO:0000256" key="9">
    <source>
        <dbReference type="ARBA" id="ARBA00044968"/>
    </source>
</evidence>
<dbReference type="SFLD" id="SFLDS00003">
    <property type="entry name" value="Haloacid_Dehalogenase"/>
    <property type="match status" value="1"/>
</dbReference>
<accession>A0A542XIS8</accession>
<name>A0A542XIS8_SALAC</name>
<keyword evidence="4" id="KW-0479">Metal-binding</keyword>
<dbReference type="Gene3D" id="1.10.150.240">
    <property type="entry name" value="Putative phosphatase, domain 2"/>
    <property type="match status" value="1"/>
</dbReference>
<evidence type="ECO:0000256" key="4">
    <source>
        <dbReference type="ARBA" id="ARBA00022723"/>
    </source>
</evidence>
<evidence type="ECO:0000256" key="2">
    <source>
        <dbReference type="ARBA" id="ARBA00006171"/>
    </source>
</evidence>
<dbReference type="InterPro" id="IPR006439">
    <property type="entry name" value="HAD-SF_hydro_IA"/>
</dbReference>
<dbReference type="EC" id="5.4.2.6" evidence="9"/>
<keyword evidence="5" id="KW-0460">Magnesium</keyword>
<evidence type="ECO:0000313" key="12">
    <source>
        <dbReference type="EMBL" id="TQL35680.1"/>
    </source>
</evidence>
<dbReference type="GeneID" id="93770082"/>
<dbReference type="PANTHER" id="PTHR46193:SF18">
    <property type="entry name" value="HEXITOL PHOSPHATASE B"/>
    <property type="match status" value="1"/>
</dbReference>
<dbReference type="EMBL" id="VFOL01000001">
    <property type="protein sequence ID" value="TQL35680.1"/>
    <property type="molecule type" value="Genomic_DNA"/>
</dbReference>
<dbReference type="InterPro" id="IPR036412">
    <property type="entry name" value="HAD-like_sf"/>
</dbReference>
<keyword evidence="3" id="KW-0597">Phosphoprotein</keyword>
<keyword evidence="7" id="KW-0119">Carbohydrate metabolism</keyword>
<evidence type="ECO:0000313" key="14">
    <source>
        <dbReference type="Proteomes" id="UP000677457"/>
    </source>
</evidence>